<protein>
    <submittedName>
        <fullName evidence="1">Uncharacterized protein</fullName>
    </submittedName>
</protein>
<proteinExistence type="predicted"/>
<dbReference type="PATRIC" id="fig|1352936.5.peg.5513"/>
<organism evidence="1 2">
    <name type="scientific">Streptomyces roseochromogenus subsp. oscitans DS 12.976</name>
    <dbReference type="NCBI Taxonomy" id="1352936"/>
    <lineage>
        <taxon>Bacteria</taxon>
        <taxon>Bacillati</taxon>
        <taxon>Actinomycetota</taxon>
        <taxon>Actinomycetes</taxon>
        <taxon>Kitasatosporales</taxon>
        <taxon>Streptomycetaceae</taxon>
        <taxon>Streptomyces</taxon>
    </lineage>
</organism>
<name>V6K371_STRRC</name>
<accession>V6K371</accession>
<dbReference type="HOGENOM" id="CLU_460717_0_0_11"/>
<comment type="caution">
    <text evidence="1">The sequence shown here is derived from an EMBL/GenBank/DDBJ whole genome shotgun (WGS) entry which is preliminary data.</text>
</comment>
<evidence type="ECO:0000313" key="1">
    <source>
        <dbReference type="EMBL" id="EST26635.1"/>
    </source>
</evidence>
<sequence length="596" mass="65052">MQSVSEIRDELQEFVRGGGRPAAVEPAFAAVGQLADSELQRTDEHDVAMLLCLAGVCAGLAGGGPSALELRAVADRYADTSILYTGRVLPRVKETVELIYRGVAEKSAEILLEAADAISQGWAEYARSDFPAAFSQLASALGIEGGGEEFLETSYISWKRGLEDSARGSVEEALAAFGTSLEKYRKYSYYADAAWLYTDLVIARLLAGEVQAAVRVLDEQRRYVDDVIASAGHRPATEGSSYAFHLGDVRSGGYSSFVDSAAVGPQGLGPDDRALLRRYVRVSESLLAYAGSRSRRDLDAALDLFSFGWLGYLDSPYPEIFHRLVRHLEGPEPVAPLLLTVHVRWRGLLQASQLRIRSADLIRTAMDLRERLQAAGLEKEADIALLDAGMLHFALYGKAATASWLSRQLAELRRLVPGPLQAVVEALQVPPQAGLQTPLAHYLGARAAYRVPDFMPAFGVFRRDLRSRRELPAEVDLACYGESLWINGILIYETAPAALVGILGELGRELKEARAEEREVPYLSAAELAERTGRTSSAVVQVVRRFRAVCQEQLDRSTELGLKPDDVLQGRPGYRLSPTVVGEVEFRLVPGGKSMA</sequence>
<dbReference type="EMBL" id="AWQX01000221">
    <property type="protein sequence ID" value="EST26635.1"/>
    <property type="molecule type" value="Genomic_DNA"/>
</dbReference>
<dbReference type="STRING" id="1352936.M878_26395"/>
<reference evidence="1 2" key="1">
    <citation type="journal article" date="2014" name="Genome Announc.">
        <title>Draft Genome Sequence of Streptomyces roseochromogenes subsp. oscitans DS 12.976, Producer of the Aminocoumarin Antibiotic Clorobiocin.</title>
        <authorList>
            <person name="Ruckert C."/>
            <person name="Kalinowski J."/>
            <person name="Heide L."/>
            <person name="Apel A.K."/>
        </authorList>
    </citation>
    <scope>NUCLEOTIDE SEQUENCE [LARGE SCALE GENOMIC DNA]</scope>
    <source>
        <strain evidence="1 2">DS 12.976</strain>
    </source>
</reference>
<evidence type="ECO:0000313" key="2">
    <source>
        <dbReference type="Proteomes" id="UP000017984"/>
    </source>
</evidence>
<keyword evidence="2" id="KW-1185">Reference proteome</keyword>
<dbReference type="Proteomes" id="UP000017984">
    <property type="component" value="Chromosome"/>
</dbReference>
<dbReference type="AlphaFoldDB" id="V6K371"/>
<gene>
    <name evidence="1" type="ORF">M878_26395</name>
</gene>